<proteinExistence type="predicted"/>
<gene>
    <name evidence="1" type="ORF">CK820_G0031080</name>
</gene>
<dbReference type="EMBL" id="NBAG03000298">
    <property type="protein sequence ID" value="PNI44687.1"/>
    <property type="molecule type" value="Genomic_DNA"/>
</dbReference>
<dbReference type="Proteomes" id="UP000236370">
    <property type="component" value="Unassembled WGS sequence"/>
</dbReference>
<accession>A0A2J8LBP0</accession>
<sequence>MPVKKKRKSPGVAAAVAEDGGLKKCKISRYHLPPPFKLPSSLLCWTTGGKGVGPGLPGWGWRQLLQIPTPC</sequence>
<comment type="caution">
    <text evidence="1">The sequence shown here is derived from an EMBL/GenBank/DDBJ whole genome shotgun (WGS) entry which is preliminary data.</text>
</comment>
<evidence type="ECO:0000313" key="1">
    <source>
        <dbReference type="EMBL" id="PNI44687.1"/>
    </source>
</evidence>
<evidence type="ECO:0000313" key="2">
    <source>
        <dbReference type="Proteomes" id="UP000236370"/>
    </source>
</evidence>
<reference evidence="1 2" key="1">
    <citation type="submission" date="2017-12" db="EMBL/GenBank/DDBJ databases">
        <title>High-resolution comparative analysis of great ape genomes.</title>
        <authorList>
            <person name="Pollen A."/>
            <person name="Hastie A."/>
            <person name="Hormozdiari F."/>
            <person name="Dougherty M."/>
            <person name="Liu R."/>
            <person name="Chaisson M."/>
            <person name="Hoppe E."/>
            <person name="Hill C."/>
            <person name="Pang A."/>
            <person name="Hillier L."/>
            <person name="Baker C."/>
            <person name="Armstrong J."/>
            <person name="Shendure J."/>
            <person name="Paten B."/>
            <person name="Wilson R."/>
            <person name="Chao H."/>
            <person name="Schneider V."/>
            <person name="Ventura M."/>
            <person name="Kronenberg Z."/>
            <person name="Murali S."/>
            <person name="Gordon D."/>
            <person name="Cantsilieris S."/>
            <person name="Munson K."/>
            <person name="Nelson B."/>
            <person name="Raja A."/>
            <person name="Underwood J."/>
            <person name="Diekhans M."/>
            <person name="Fiddes I."/>
            <person name="Haussler D."/>
            <person name="Eichler E."/>
        </authorList>
    </citation>
    <scope>NUCLEOTIDE SEQUENCE [LARGE SCALE GENOMIC DNA]</scope>
    <source>
        <strain evidence="1">Yerkes chimp pedigree #C0471</strain>
    </source>
</reference>
<protein>
    <submittedName>
        <fullName evidence="1">DCUN1D5 isoform 5</fullName>
    </submittedName>
</protein>
<dbReference type="AlphaFoldDB" id="A0A2J8LBP0"/>
<organism evidence="1 2">
    <name type="scientific">Pan troglodytes</name>
    <name type="common">Chimpanzee</name>
    <dbReference type="NCBI Taxonomy" id="9598"/>
    <lineage>
        <taxon>Eukaryota</taxon>
        <taxon>Metazoa</taxon>
        <taxon>Chordata</taxon>
        <taxon>Craniata</taxon>
        <taxon>Vertebrata</taxon>
        <taxon>Euteleostomi</taxon>
        <taxon>Mammalia</taxon>
        <taxon>Eutheria</taxon>
        <taxon>Euarchontoglires</taxon>
        <taxon>Primates</taxon>
        <taxon>Haplorrhini</taxon>
        <taxon>Catarrhini</taxon>
        <taxon>Hominidae</taxon>
        <taxon>Pan</taxon>
    </lineage>
</organism>
<name>A0A2J8LBP0_PANTR</name>